<evidence type="ECO:0000313" key="2">
    <source>
        <dbReference type="Proteomes" id="UP000324222"/>
    </source>
</evidence>
<dbReference type="Proteomes" id="UP000324222">
    <property type="component" value="Unassembled WGS sequence"/>
</dbReference>
<accession>A0A5B7F6Y0</accession>
<keyword evidence="2" id="KW-1185">Reference proteome</keyword>
<dbReference type="EMBL" id="VSRR010004999">
    <property type="protein sequence ID" value="MPC41297.1"/>
    <property type="molecule type" value="Genomic_DNA"/>
</dbReference>
<name>A0A5B7F6Y0_PORTR</name>
<comment type="caution">
    <text evidence="1">The sequence shown here is derived from an EMBL/GenBank/DDBJ whole genome shotgun (WGS) entry which is preliminary data.</text>
</comment>
<gene>
    <name evidence="1" type="ORF">E2C01_034885</name>
</gene>
<organism evidence="1 2">
    <name type="scientific">Portunus trituberculatus</name>
    <name type="common">Swimming crab</name>
    <name type="synonym">Neptunus trituberculatus</name>
    <dbReference type="NCBI Taxonomy" id="210409"/>
    <lineage>
        <taxon>Eukaryota</taxon>
        <taxon>Metazoa</taxon>
        <taxon>Ecdysozoa</taxon>
        <taxon>Arthropoda</taxon>
        <taxon>Crustacea</taxon>
        <taxon>Multicrustacea</taxon>
        <taxon>Malacostraca</taxon>
        <taxon>Eumalacostraca</taxon>
        <taxon>Eucarida</taxon>
        <taxon>Decapoda</taxon>
        <taxon>Pleocyemata</taxon>
        <taxon>Brachyura</taxon>
        <taxon>Eubrachyura</taxon>
        <taxon>Portunoidea</taxon>
        <taxon>Portunidae</taxon>
        <taxon>Portuninae</taxon>
        <taxon>Portunus</taxon>
    </lineage>
</organism>
<evidence type="ECO:0000313" key="1">
    <source>
        <dbReference type="EMBL" id="MPC41297.1"/>
    </source>
</evidence>
<dbReference type="AlphaFoldDB" id="A0A5B7F6Y0"/>
<sequence length="77" mass="8992">MHRLRRSQGDVFEYFLVDGEHITDPLQVTNIFHLHWQNIFRPQPLPVLGPSVAHINHIIDKIHQNLNNALPLNTIQL</sequence>
<protein>
    <submittedName>
        <fullName evidence="1">Uncharacterized protein</fullName>
    </submittedName>
</protein>
<reference evidence="1 2" key="1">
    <citation type="submission" date="2019-05" db="EMBL/GenBank/DDBJ databases">
        <title>Another draft genome of Portunus trituberculatus and its Hox gene families provides insights of decapod evolution.</title>
        <authorList>
            <person name="Jeong J.-H."/>
            <person name="Song I."/>
            <person name="Kim S."/>
            <person name="Choi T."/>
            <person name="Kim D."/>
            <person name="Ryu S."/>
            <person name="Kim W."/>
        </authorList>
    </citation>
    <scope>NUCLEOTIDE SEQUENCE [LARGE SCALE GENOMIC DNA]</scope>
    <source>
        <tissue evidence="1">Muscle</tissue>
    </source>
</reference>
<proteinExistence type="predicted"/>